<dbReference type="InterPro" id="IPR011711">
    <property type="entry name" value="GntR_C"/>
</dbReference>
<sequence length="62" mass="7249">TMKGTRKIYIYSRQKTMKKLLDEHVQILDAIKAQDEIEATSTMTIHLAEIRQTLVDNFIVEK</sequence>
<gene>
    <name evidence="5" type="ORF">DOS83_00110</name>
</gene>
<accession>A0A3E0IT51</accession>
<protein>
    <submittedName>
        <fullName evidence="5">FadR family transcriptional regulator</fullName>
    </submittedName>
</protein>
<name>A0A3E0IT51_9STAP</name>
<keyword evidence="2" id="KW-0238">DNA-binding</keyword>
<keyword evidence="3" id="KW-0804">Transcription</keyword>
<proteinExistence type="predicted"/>
<dbReference type="Gene3D" id="1.20.120.530">
    <property type="entry name" value="GntR ligand-binding domain-like"/>
    <property type="match status" value="1"/>
</dbReference>
<dbReference type="RefSeq" id="WP_116093384.1">
    <property type="nucleotide sequence ID" value="NZ_QKXQ01000008.1"/>
</dbReference>
<dbReference type="SUPFAM" id="SSF48008">
    <property type="entry name" value="GntR ligand-binding domain-like"/>
    <property type="match status" value="1"/>
</dbReference>
<dbReference type="Proteomes" id="UP000256562">
    <property type="component" value="Unassembled WGS sequence"/>
</dbReference>
<evidence type="ECO:0000256" key="3">
    <source>
        <dbReference type="ARBA" id="ARBA00023163"/>
    </source>
</evidence>
<feature type="non-terminal residue" evidence="5">
    <location>
        <position position="1"/>
    </location>
</feature>
<evidence type="ECO:0000313" key="5">
    <source>
        <dbReference type="EMBL" id="REI01574.1"/>
    </source>
</evidence>
<dbReference type="AlphaFoldDB" id="A0A3E0IT51"/>
<comment type="caution">
    <text evidence="5">The sequence shown here is derived from an EMBL/GenBank/DDBJ whole genome shotgun (WGS) entry which is preliminary data.</text>
</comment>
<keyword evidence="1" id="KW-0805">Transcription regulation</keyword>
<dbReference type="GO" id="GO:0003677">
    <property type="term" value="F:DNA binding"/>
    <property type="evidence" value="ECO:0007669"/>
    <property type="project" value="UniProtKB-KW"/>
</dbReference>
<organism evidence="5 6">
    <name type="scientific">Staphylococcus felis</name>
    <dbReference type="NCBI Taxonomy" id="46127"/>
    <lineage>
        <taxon>Bacteria</taxon>
        <taxon>Bacillati</taxon>
        <taxon>Bacillota</taxon>
        <taxon>Bacilli</taxon>
        <taxon>Bacillales</taxon>
        <taxon>Staphylococcaceae</taxon>
        <taxon>Staphylococcus</taxon>
    </lineage>
</organism>
<reference evidence="5 6" key="1">
    <citation type="journal article" date="2018" name="Vet. Microbiol.">
        <title>Characterisation of Staphylococcus felis isolated from cats using whole genome sequencing.</title>
        <authorList>
            <person name="Worthing K."/>
            <person name="Pang S."/>
            <person name="Trott D.J."/>
            <person name="Abraham S."/>
            <person name="Coombs G.W."/>
            <person name="Jordan D."/>
            <person name="McIntyre L."/>
            <person name="Davies M.R."/>
            <person name="Norris J."/>
        </authorList>
    </citation>
    <scope>NUCLEOTIDE SEQUENCE [LARGE SCALE GENOMIC DNA]</scope>
    <source>
        <strain evidence="5 6">F9</strain>
    </source>
</reference>
<evidence type="ECO:0000313" key="6">
    <source>
        <dbReference type="Proteomes" id="UP000256562"/>
    </source>
</evidence>
<feature type="domain" description="GntR C-terminal" evidence="4">
    <location>
        <begin position="11"/>
        <end position="48"/>
    </location>
</feature>
<dbReference type="InterPro" id="IPR008920">
    <property type="entry name" value="TF_FadR/GntR_C"/>
</dbReference>
<evidence type="ECO:0000256" key="2">
    <source>
        <dbReference type="ARBA" id="ARBA00023125"/>
    </source>
</evidence>
<evidence type="ECO:0000256" key="1">
    <source>
        <dbReference type="ARBA" id="ARBA00023015"/>
    </source>
</evidence>
<evidence type="ECO:0000259" key="4">
    <source>
        <dbReference type="Pfam" id="PF07729"/>
    </source>
</evidence>
<dbReference type="EMBL" id="QKXQ01000008">
    <property type="protein sequence ID" value="REI01574.1"/>
    <property type="molecule type" value="Genomic_DNA"/>
</dbReference>
<dbReference type="Pfam" id="PF07729">
    <property type="entry name" value="FCD"/>
    <property type="match status" value="1"/>
</dbReference>